<dbReference type="Pfam" id="PF24859">
    <property type="entry name" value="FdhE_central"/>
    <property type="match status" value="1"/>
</dbReference>
<dbReference type="AlphaFoldDB" id="A0A9D2KCP7"/>
<evidence type="ECO:0000259" key="1">
    <source>
        <dbReference type="Pfam" id="PF24859"/>
    </source>
</evidence>
<dbReference type="InterPro" id="IPR056797">
    <property type="entry name" value="FdhE_central"/>
</dbReference>
<evidence type="ECO:0000313" key="2">
    <source>
        <dbReference type="EMBL" id="HIZ90366.1"/>
    </source>
</evidence>
<dbReference type="InterPro" id="IPR024064">
    <property type="entry name" value="FdhE-like_sf"/>
</dbReference>
<sequence length="280" mass="31537">MENVIKAAEKWIESHPYLKDIAALHLACEKAVAESEVIKDMPEITDSEKEKFKEGIPLLDCCKSLTVNETAGKILTALSRLKDNTELPEKVRQAAEKLSNISAEKGSEIISSVLENDDKKLKAALKDIDADEDIITYFAWVSIRKALSGIKENLEKFISENIWQKGQCPVCGNDASTAFFKHTKRGRQRFLHCDHCGTEWDYKRIGCPYCENIDQKEMSIKDSQDEPDMRIDLCHKCNSYIKTYVGESEKSAGKEGWASIHLDLLMKDSGFSPKGCLVKP</sequence>
<accession>A0A9D2KCP7</accession>
<dbReference type="GO" id="GO:0008199">
    <property type="term" value="F:ferric iron binding"/>
    <property type="evidence" value="ECO:0007669"/>
    <property type="project" value="TreeGrafter"/>
</dbReference>
<name>A0A9D2KCP7_9BACT</name>
<gene>
    <name evidence="2" type="ORF">H9804_10505</name>
</gene>
<dbReference type="CDD" id="cd16341">
    <property type="entry name" value="FdhE"/>
    <property type="match status" value="1"/>
</dbReference>
<proteinExistence type="predicted"/>
<reference evidence="2" key="1">
    <citation type="journal article" date="2021" name="PeerJ">
        <title>Extensive microbial diversity within the chicken gut microbiome revealed by metagenomics and culture.</title>
        <authorList>
            <person name="Gilroy R."/>
            <person name="Ravi A."/>
            <person name="Getino M."/>
            <person name="Pursley I."/>
            <person name="Horton D.L."/>
            <person name="Alikhan N.F."/>
            <person name="Baker D."/>
            <person name="Gharbi K."/>
            <person name="Hall N."/>
            <person name="Watson M."/>
            <person name="Adriaenssens E.M."/>
            <person name="Foster-Nyarko E."/>
            <person name="Jarju S."/>
            <person name="Secka A."/>
            <person name="Antonio M."/>
            <person name="Oren A."/>
            <person name="Chaudhuri R.R."/>
            <person name="La Ragione R."/>
            <person name="Hildebrand F."/>
            <person name="Pallen M.J."/>
        </authorList>
    </citation>
    <scope>NUCLEOTIDE SEQUENCE</scope>
    <source>
        <strain evidence="2">ChiW4-1371</strain>
    </source>
</reference>
<evidence type="ECO:0000313" key="3">
    <source>
        <dbReference type="Proteomes" id="UP000824176"/>
    </source>
</evidence>
<dbReference type="SUPFAM" id="SSF144020">
    <property type="entry name" value="FdhE-like"/>
    <property type="match status" value="1"/>
</dbReference>
<dbReference type="Proteomes" id="UP000824176">
    <property type="component" value="Unassembled WGS sequence"/>
</dbReference>
<comment type="caution">
    <text evidence="2">The sequence shown here is derived from an EMBL/GenBank/DDBJ whole genome shotgun (WGS) entry which is preliminary data.</text>
</comment>
<dbReference type="PANTHER" id="PTHR37689">
    <property type="entry name" value="PROTEIN FDHE"/>
    <property type="match status" value="1"/>
</dbReference>
<dbReference type="GO" id="GO:0005829">
    <property type="term" value="C:cytosol"/>
    <property type="evidence" value="ECO:0007669"/>
    <property type="project" value="TreeGrafter"/>
</dbReference>
<feature type="domain" description="FdhE central" evidence="1">
    <location>
        <begin position="168"/>
        <end position="204"/>
    </location>
</feature>
<dbReference type="PANTHER" id="PTHR37689:SF1">
    <property type="entry name" value="PROTEIN FDHE"/>
    <property type="match status" value="1"/>
</dbReference>
<dbReference type="InterPro" id="IPR006452">
    <property type="entry name" value="Formate_DH_accessory"/>
</dbReference>
<reference evidence="2" key="2">
    <citation type="submission" date="2021-04" db="EMBL/GenBank/DDBJ databases">
        <authorList>
            <person name="Gilroy R."/>
        </authorList>
    </citation>
    <scope>NUCLEOTIDE SEQUENCE</scope>
    <source>
        <strain evidence="2">ChiW4-1371</strain>
    </source>
</reference>
<dbReference type="EMBL" id="DXAQ01000157">
    <property type="protein sequence ID" value="HIZ90366.1"/>
    <property type="molecule type" value="Genomic_DNA"/>
</dbReference>
<dbReference type="Gene3D" id="3.90.1670.10">
    <property type="entry name" value="FdhE-like domain"/>
    <property type="match status" value="1"/>
</dbReference>
<organism evidence="2 3">
    <name type="scientific">Candidatus Mucispirillum faecigallinarum</name>
    <dbReference type="NCBI Taxonomy" id="2838699"/>
    <lineage>
        <taxon>Bacteria</taxon>
        <taxon>Pseudomonadati</taxon>
        <taxon>Deferribacterota</taxon>
        <taxon>Deferribacteres</taxon>
        <taxon>Deferribacterales</taxon>
        <taxon>Mucispirillaceae</taxon>
        <taxon>Mucispirillum</taxon>
    </lineage>
</organism>
<dbReference type="GO" id="GO:0051604">
    <property type="term" value="P:protein maturation"/>
    <property type="evidence" value="ECO:0007669"/>
    <property type="project" value="TreeGrafter"/>
</dbReference>
<protein>
    <submittedName>
        <fullName evidence="2">Formate dehydrogenase accessory protein FdhE</fullName>
    </submittedName>
</protein>